<evidence type="ECO:0000313" key="1">
    <source>
        <dbReference type="EMBL" id="SMF83405.1"/>
    </source>
</evidence>
<name>A0A1X7HCW4_TRICW</name>
<keyword evidence="2" id="KW-1185">Reference proteome</keyword>
<accession>A0A1X7HCW4</accession>
<dbReference type="Proteomes" id="UP000192911">
    <property type="component" value="Unassembled WGS sequence"/>
</dbReference>
<protein>
    <submittedName>
        <fullName evidence="1">Uncharacterized protein</fullName>
    </submittedName>
</protein>
<organism evidence="1 2">
    <name type="scientific">Trinickia caryophylli</name>
    <name type="common">Paraburkholderia caryophylli</name>
    <dbReference type="NCBI Taxonomy" id="28094"/>
    <lineage>
        <taxon>Bacteria</taxon>
        <taxon>Pseudomonadati</taxon>
        <taxon>Pseudomonadota</taxon>
        <taxon>Betaproteobacteria</taxon>
        <taxon>Burkholderiales</taxon>
        <taxon>Burkholderiaceae</taxon>
        <taxon>Trinickia</taxon>
    </lineage>
</organism>
<dbReference type="AlphaFoldDB" id="A0A1X7HCW4"/>
<reference evidence="2" key="1">
    <citation type="submission" date="2017-04" db="EMBL/GenBank/DDBJ databases">
        <authorList>
            <person name="Varghese N."/>
            <person name="Submissions S."/>
        </authorList>
    </citation>
    <scope>NUCLEOTIDE SEQUENCE [LARGE SCALE GENOMIC DNA]</scope>
    <source>
        <strain evidence="2">Ballard 720</strain>
    </source>
</reference>
<dbReference type="EMBL" id="FXAH01000032">
    <property type="protein sequence ID" value="SMF83405.1"/>
    <property type="molecule type" value="Genomic_DNA"/>
</dbReference>
<proteinExistence type="predicted"/>
<gene>
    <name evidence="1" type="ORF">SAMN06295900_1325</name>
</gene>
<sequence length="84" mass="9901">MIRLMLTLLACINFWRITSPSIFRKRRITRLAAHCPHRSIRHMPQPRIYQNGAPARRKRTAALEEQYATQPVPDALQDQVRPRL</sequence>
<evidence type="ECO:0000313" key="2">
    <source>
        <dbReference type="Proteomes" id="UP000192911"/>
    </source>
</evidence>